<proteinExistence type="predicted"/>
<feature type="compositionally biased region" description="Basic residues" evidence="1">
    <location>
        <begin position="173"/>
        <end position="187"/>
    </location>
</feature>
<gene>
    <name evidence="4" type="ORF">GXM_07379</name>
</gene>
<dbReference type="KEGG" id="nsh:GXM_07379"/>
<accession>A0A5P8WAS0</accession>
<dbReference type="Proteomes" id="UP000326678">
    <property type="component" value="Chromosome Gxm2"/>
</dbReference>
<sequence>MSLTTTTQNHNQPMSDILSLLQCLLPQINATTMRQLNQIILAMLAMSGRVTMLGISRWTGTGGSYRTMLRFFHTVIPWATLFWLFFRKHLFRTNEVYLLAGDEVVISKSGKQTYGLDRFFSSLVSKPILGLSFFTLSLVSVERRHSFPIQIEQVIKSDIEKSSVSPRPEIKTKEKRGRGRPKGSKNKNKTEVILTSELLRIKKMINELVLLIANFIPLTYLVLDGHFGNNNALQMARQVNLHIISKLRHDSALYIPYQNPDPNHRSRRKYVDKLDWRNISDEYLRQSIIEEDIQTDTYQASLLHKEFAQSLNVVILVKTNLKTNARSHVILFSSDLKLSSEKIIDYYKLRFQIEFNFRDAKQFWGLEDFMNIGQTAVTNAANLAFFMVNLSHHLLADFRTLNPDSGIIDLKAHYRGFRYVHEILKMLPEIPEPILLTQIFAKLTALGRIHPVSTGVEPS</sequence>
<name>A0A5P8WAS0_9NOSO</name>
<dbReference type="AlphaFoldDB" id="A0A5P8WAS0"/>
<dbReference type="InterPro" id="IPR012337">
    <property type="entry name" value="RNaseH-like_sf"/>
</dbReference>
<dbReference type="SUPFAM" id="SSF53098">
    <property type="entry name" value="Ribonuclease H-like"/>
    <property type="match status" value="1"/>
</dbReference>
<keyword evidence="2" id="KW-1133">Transmembrane helix</keyword>
<evidence type="ECO:0000259" key="3">
    <source>
        <dbReference type="Pfam" id="PF13546"/>
    </source>
</evidence>
<feature type="transmembrane region" description="Helical" evidence="2">
    <location>
        <begin position="36"/>
        <end position="55"/>
    </location>
</feature>
<keyword evidence="2" id="KW-0812">Transmembrane</keyword>
<evidence type="ECO:0000313" key="5">
    <source>
        <dbReference type="Proteomes" id="UP000326678"/>
    </source>
</evidence>
<keyword evidence="2" id="KW-0472">Membrane</keyword>
<evidence type="ECO:0000256" key="2">
    <source>
        <dbReference type="SAM" id="Phobius"/>
    </source>
</evidence>
<feature type="region of interest" description="Disordered" evidence="1">
    <location>
        <begin position="160"/>
        <end position="187"/>
    </location>
</feature>
<feature type="transmembrane region" description="Helical" evidence="2">
    <location>
        <begin position="67"/>
        <end position="86"/>
    </location>
</feature>
<evidence type="ECO:0000256" key="1">
    <source>
        <dbReference type="SAM" id="MobiDB-lite"/>
    </source>
</evidence>
<dbReference type="EMBL" id="CP045227">
    <property type="protein sequence ID" value="QFS49885.1"/>
    <property type="molecule type" value="Genomic_DNA"/>
</dbReference>
<dbReference type="InterPro" id="IPR038721">
    <property type="entry name" value="IS701-like_DDE_dom"/>
</dbReference>
<reference evidence="4 5" key="1">
    <citation type="submission" date="2019-10" db="EMBL/GenBank/DDBJ databases">
        <title>Genomic and transcriptomic insights into the perfect genentic adaptation of a filamentous nitrogen-fixing cyanobacterium to rice fields.</title>
        <authorList>
            <person name="Chen Z."/>
        </authorList>
    </citation>
    <scope>NUCLEOTIDE SEQUENCE [LARGE SCALE GENOMIC DNA]</scope>
    <source>
        <strain evidence="4">CCNUC1</strain>
    </source>
</reference>
<evidence type="ECO:0000313" key="4">
    <source>
        <dbReference type="EMBL" id="QFS49885.1"/>
    </source>
</evidence>
<protein>
    <submittedName>
        <fullName evidence="4">IS4 family transposase</fullName>
    </submittedName>
</protein>
<keyword evidence="5" id="KW-1185">Reference proteome</keyword>
<organism evidence="4 5">
    <name type="scientific">Nostoc sphaeroides CCNUC1</name>
    <dbReference type="NCBI Taxonomy" id="2653204"/>
    <lineage>
        <taxon>Bacteria</taxon>
        <taxon>Bacillati</taxon>
        <taxon>Cyanobacteriota</taxon>
        <taxon>Cyanophyceae</taxon>
        <taxon>Nostocales</taxon>
        <taxon>Nostocaceae</taxon>
        <taxon>Nostoc</taxon>
    </lineage>
</organism>
<feature type="domain" description="Transposase IS701-like DDE" evidence="3">
    <location>
        <begin position="23"/>
        <end position="277"/>
    </location>
</feature>
<feature type="transmembrane region" description="Helical" evidence="2">
    <location>
        <begin position="204"/>
        <end position="223"/>
    </location>
</feature>
<dbReference type="Pfam" id="PF13546">
    <property type="entry name" value="DDE_5"/>
    <property type="match status" value="1"/>
</dbReference>